<evidence type="ECO:0000313" key="1">
    <source>
        <dbReference type="EMBL" id="GAG23124.1"/>
    </source>
</evidence>
<dbReference type="AlphaFoldDB" id="X0VXF1"/>
<dbReference type="EMBL" id="BARS01039803">
    <property type="protein sequence ID" value="GAG23124.1"/>
    <property type="molecule type" value="Genomic_DNA"/>
</dbReference>
<organism evidence="1">
    <name type="scientific">marine sediment metagenome</name>
    <dbReference type="NCBI Taxonomy" id="412755"/>
    <lineage>
        <taxon>unclassified sequences</taxon>
        <taxon>metagenomes</taxon>
        <taxon>ecological metagenomes</taxon>
    </lineage>
</organism>
<proteinExistence type="predicted"/>
<sequence length="78" mass="8660">RYRYPVGDSGLIGSKRIINVPWMLALVTEGAHRNVGYETWCEVCSTFCPAPPVDVRAKREKMLVLFLAGVAALHGEDQ</sequence>
<gene>
    <name evidence="1" type="ORF">S01H1_60753</name>
</gene>
<accession>X0VXF1</accession>
<feature type="non-terminal residue" evidence="1">
    <location>
        <position position="1"/>
    </location>
</feature>
<protein>
    <submittedName>
        <fullName evidence="1">Uncharacterized protein</fullName>
    </submittedName>
</protein>
<name>X0VXF1_9ZZZZ</name>
<reference evidence="1" key="1">
    <citation type="journal article" date="2014" name="Front. Microbiol.">
        <title>High frequency of phylogenetically diverse reductive dehalogenase-homologous genes in deep subseafloor sedimentary metagenomes.</title>
        <authorList>
            <person name="Kawai M."/>
            <person name="Futagami T."/>
            <person name="Toyoda A."/>
            <person name="Takaki Y."/>
            <person name="Nishi S."/>
            <person name="Hori S."/>
            <person name="Arai W."/>
            <person name="Tsubouchi T."/>
            <person name="Morono Y."/>
            <person name="Uchiyama I."/>
            <person name="Ito T."/>
            <person name="Fujiyama A."/>
            <person name="Inagaki F."/>
            <person name="Takami H."/>
        </authorList>
    </citation>
    <scope>NUCLEOTIDE SEQUENCE</scope>
    <source>
        <strain evidence="1">Expedition CK06-06</strain>
    </source>
</reference>
<comment type="caution">
    <text evidence="1">The sequence shown here is derived from an EMBL/GenBank/DDBJ whole genome shotgun (WGS) entry which is preliminary data.</text>
</comment>